<dbReference type="EMBL" id="OIVN01003635">
    <property type="protein sequence ID" value="SPD12574.1"/>
    <property type="molecule type" value="Genomic_DNA"/>
</dbReference>
<evidence type="ECO:0000256" key="3">
    <source>
        <dbReference type="ARBA" id="ARBA00023295"/>
    </source>
</evidence>
<dbReference type="GO" id="GO:0007163">
    <property type="term" value="P:establishment or maintenance of cell polarity"/>
    <property type="evidence" value="ECO:0007669"/>
    <property type="project" value="TreeGrafter"/>
</dbReference>
<feature type="domain" description="Glycoside hydrolase family 5" evidence="6">
    <location>
        <begin position="215"/>
        <end position="482"/>
    </location>
</feature>
<dbReference type="InterPro" id="IPR008999">
    <property type="entry name" value="Actin-crosslinking"/>
</dbReference>
<name>A0A2N9HLL7_FAGSY</name>
<evidence type="ECO:0000313" key="8">
    <source>
        <dbReference type="EMBL" id="SPD12574.1"/>
    </source>
</evidence>
<dbReference type="GO" id="GO:0004553">
    <property type="term" value="F:hydrolase activity, hydrolyzing O-glycosyl compounds"/>
    <property type="evidence" value="ECO:0007669"/>
    <property type="project" value="InterPro"/>
</dbReference>
<evidence type="ECO:0000259" key="7">
    <source>
        <dbReference type="Pfam" id="PF25490"/>
    </source>
</evidence>
<dbReference type="GO" id="GO:0051015">
    <property type="term" value="F:actin filament binding"/>
    <property type="evidence" value="ECO:0007669"/>
    <property type="project" value="InterPro"/>
</dbReference>
<dbReference type="InterPro" id="IPR010431">
    <property type="entry name" value="Fascin"/>
</dbReference>
<evidence type="ECO:0000256" key="1">
    <source>
        <dbReference type="ARBA" id="ARBA00005641"/>
    </source>
</evidence>
<dbReference type="AlphaFoldDB" id="A0A2N9HLL7"/>
<sequence length="502" mass="56684">MRKMKSKREKELDEEDEEQKRERDKIESSNLPFKAVNLGCWLVTEGWMKPSLFQGIPNQDLLDGTQVQFMSTKLQKYVSAESGGGTIVVANRTSASDWETFRLWRIDETTFNFRVSNKQFVGFKGYQNGIVAGASAPDNSETFQIIRKDGDPNRIRIKATNGLFLQVQSDTLITADYQGSGWEDSNPSVFKMTIVKTLEGEYQITNGYGPEKASQVMQEHWNTYITDEDFRFMSSNGLTAVRIPVGWWIAQDPTPPKPFVGGSLHALDNAFTWAQKYGMKVIVDLHAVQGSQNGNDHSGARDGFQEWGDSNIKDTVAVIDFLAKRYANYPSLAAIELMNEPLAPGVTLDNLKNYYKAGYDAVQKFTPSAYVILSNRLGNADPKELLSFAGNLSNVVIDVHYYNLFSDEFSNMNVQQNIDYIYNQRASALKAVTTSNGPLSFVGEWTAEFARNGASMQDYQKFAKAQQDVYGHATFGWAYWAYKCAAQHWSLKWMIENNYIKL</sequence>
<dbReference type="Gene3D" id="3.20.20.80">
    <property type="entry name" value="Glycosidases"/>
    <property type="match status" value="1"/>
</dbReference>
<dbReference type="GO" id="GO:0051017">
    <property type="term" value="P:actin filament bundle assembly"/>
    <property type="evidence" value="ECO:0007669"/>
    <property type="project" value="TreeGrafter"/>
</dbReference>
<dbReference type="PANTHER" id="PTHR10551">
    <property type="entry name" value="FASCIN"/>
    <property type="match status" value="1"/>
</dbReference>
<dbReference type="FunFam" id="3.20.20.80:FF:000067">
    <property type="entry name" value="Glucan 1,3-beta-glucosidase A"/>
    <property type="match status" value="1"/>
</dbReference>
<reference evidence="8" key="1">
    <citation type="submission" date="2018-02" db="EMBL/GenBank/DDBJ databases">
        <authorList>
            <person name="Cohen D.B."/>
            <person name="Kent A.D."/>
        </authorList>
    </citation>
    <scope>NUCLEOTIDE SEQUENCE</scope>
</reference>
<dbReference type="PANTHER" id="PTHR10551:SF13">
    <property type="entry name" value="GLUCAN 1,3-BETA-GLUCOSIDASE ARB_04467-RELATED"/>
    <property type="match status" value="1"/>
</dbReference>
<dbReference type="GO" id="GO:0015629">
    <property type="term" value="C:actin cytoskeleton"/>
    <property type="evidence" value="ECO:0007669"/>
    <property type="project" value="TreeGrafter"/>
</dbReference>
<dbReference type="CDD" id="cd00257">
    <property type="entry name" value="beta-trefoil_FSCN-like"/>
    <property type="match status" value="1"/>
</dbReference>
<accession>A0A2N9HLL7</accession>
<gene>
    <name evidence="8" type="ORF">FSB_LOCUS40456</name>
</gene>
<feature type="region of interest" description="Disordered" evidence="5">
    <location>
        <begin position="1"/>
        <end position="26"/>
    </location>
</feature>
<evidence type="ECO:0000256" key="2">
    <source>
        <dbReference type="ARBA" id="ARBA00022801"/>
    </source>
</evidence>
<keyword evidence="2 4" id="KW-0378">Hydrolase</keyword>
<comment type="similarity">
    <text evidence="1 4">Belongs to the glycosyl hydrolase 5 (cellulase A) family.</text>
</comment>
<dbReference type="InterPro" id="IPR017853">
    <property type="entry name" value="GH"/>
</dbReference>
<protein>
    <submittedName>
        <fullName evidence="8">Uncharacterized protein</fullName>
    </submittedName>
</protein>
<dbReference type="GO" id="GO:0000272">
    <property type="term" value="P:polysaccharide catabolic process"/>
    <property type="evidence" value="ECO:0007669"/>
    <property type="project" value="InterPro"/>
</dbReference>
<dbReference type="FunFam" id="2.80.10.50:FF:000056">
    <property type="entry name" value="Glucan 1,3-beta-glucosidase A"/>
    <property type="match status" value="1"/>
</dbReference>
<keyword evidence="3 4" id="KW-0326">Glycosidase</keyword>
<dbReference type="InterPro" id="IPR057232">
    <property type="entry name" value="DUF7910"/>
</dbReference>
<dbReference type="Pfam" id="PF25490">
    <property type="entry name" value="DUF7910"/>
    <property type="match status" value="1"/>
</dbReference>
<dbReference type="GO" id="GO:0005737">
    <property type="term" value="C:cytoplasm"/>
    <property type="evidence" value="ECO:0007669"/>
    <property type="project" value="TreeGrafter"/>
</dbReference>
<evidence type="ECO:0000259" key="6">
    <source>
        <dbReference type="Pfam" id="PF00150"/>
    </source>
</evidence>
<proteinExistence type="inferred from homology"/>
<dbReference type="SUPFAM" id="SSF51445">
    <property type="entry name" value="(Trans)glycosidases"/>
    <property type="match status" value="1"/>
</dbReference>
<evidence type="ECO:0000256" key="5">
    <source>
        <dbReference type="SAM" id="MobiDB-lite"/>
    </source>
</evidence>
<dbReference type="SUPFAM" id="SSF50405">
    <property type="entry name" value="Actin-crosslinking proteins"/>
    <property type="match status" value="1"/>
</dbReference>
<feature type="domain" description="DUF7910" evidence="7">
    <location>
        <begin position="58"/>
        <end position="195"/>
    </location>
</feature>
<evidence type="ECO:0000256" key="4">
    <source>
        <dbReference type="RuleBase" id="RU361153"/>
    </source>
</evidence>
<dbReference type="InterPro" id="IPR001547">
    <property type="entry name" value="Glyco_hydro_5"/>
</dbReference>
<dbReference type="Gene3D" id="2.80.10.50">
    <property type="match status" value="1"/>
</dbReference>
<organism evidence="8">
    <name type="scientific">Fagus sylvatica</name>
    <name type="common">Beechnut</name>
    <dbReference type="NCBI Taxonomy" id="28930"/>
    <lineage>
        <taxon>Eukaryota</taxon>
        <taxon>Viridiplantae</taxon>
        <taxon>Streptophyta</taxon>
        <taxon>Embryophyta</taxon>
        <taxon>Tracheophyta</taxon>
        <taxon>Spermatophyta</taxon>
        <taxon>Magnoliopsida</taxon>
        <taxon>eudicotyledons</taxon>
        <taxon>Gunneridae</taxon>
        <taxon>Pentapetalae</taxon>
        <taxon>rosids</taxon>
        <taxon>fabids</taxon>
        <taxon>Fagales</taxon>
        <taxon>Fagaceae</taxon>
        <taxon>Fagus</taxon>
    </lineage>
</organism>
<dbReference type="GO" id="GO:0016477">
    <property type="term" value="P:cell migration"/>
    <property type="evidence" value="ECO:0007669"/>
    <property type="project" value="TreeGrafter"/>
</dbReference>
<dbReference type="Pfam" id="PF00150">
    <property type="entry name" value="Cellulase"/>
    <property type="match status" value="1"/>
</dbReference>